<evidence type="ECO:0000313" key="5">
    <source>
        <dbReference type="Proteomes" id="UP000642748"/>
    </source>
</evidence>
<protein>
    <submittedName>
        <fullName evidence="4">Glycosyl transferase</fullName>
    </submittedName>
</protein>
<feature type="domain" description="Glycosyltransferase subfamily 4-like N-terminal" evidence="3">
    <location>
        <begin position="19"/>
        <end position="201"/>
    </location>
</feature>
<dbReference type="AlphaFoldDB" id="A0A8J3QPM0"/>
<dbReference type="CDD" id="cd03801">
    <property type="entry name" value="GT4_PimA-like"/>
    <property type="match status" value="1"/>
</dbReference>
<dbReference type="Proteomes" id="UP000642748">
    <property type="component" value="Unassembled WGS sequence"/>
</dbReference>
<dbReference type="EMBL" id="BONZ01000013">
    <property type="protein sequence ID" value="GIH13133.1"/>
    <property type="molecule type" value="Genomic_DNA"/>
</dbReference>
<evidence type="ECO:0000259" key="3">
    <source>
        <dbReference type="Pfam" id="PF13579"/>
    </source>
</evidence>
<dbReference type="RefSeq" id="WP_203916816.1">
    <property type="nucleotide sequence ID" value="NZ_BONZ01000013.1"/>
</dbReference>
<dbReference type="SUPFAM" id="SSF53756">
    <property type="entry name" value="UDP-Glycosyltransferase/glycogen phosphorylase"/>
    <property type="match status" value="1"/>
</dbReference>
<dbReference type="Gene3D" id="3.40.50.2000">
    <property type="entry name" value="Glycogen Phosphorylase B"/>
    <property type="match status" value="2"/>
</dbReference>
<dbReference type="Pfam" id="PF13692">
    <property type="entry name" value="Glyco_trans_1_4"/>
    <property type="match status" value="1"/>
</dbReference>
<evidence type="ECO:0000256" key="2">
    <source>
        <dbReference type="ARBA" id="ARBA00022679"/>
    </source>
</evidence>
<keyword evidence="1" id="KW-0328">Glycosyltransferase</keyword>
<keyword evidence="2 4" id="KW-0808">Transferase</keyword>
<dbReference type="InterPro" id="IPR028098">
    <property type="entry name" value="Glyco_trans_4-like_N"/>
</dbReference>
<dbReference type="GO" id="GO:0016757">
    <property type="term" value="F:glycosyltransferase activity"/>
    <property type="evidence" value="ECO:0007669"/>
    <property type="project" value="UniProtKB-KW"/>
</dbReference>
<reference evidence="4" key="1">
    <citation type="submission" date="2021-01" db="EMBL/GenBank/DDBJ databases">
        <title>Whole genome shotgun sequence of Rugosimonospora africana NBRC 104875.</title>
        <authorList>
            <person name="Komaki H."/>
            <person name="Tamura T."/>
        </authorList>
    </citation>
    <scope>NUCLEOTIDE SEQUENCE</scope>
    <source>
        <strain evidence="4">NBRC 104875</strain>
    </source>
</reference>
<evidence type="ECO:0000256" key="1">
    <source>
        <dbReference type="ARBA" id="ARBA00022676"/>
    </source>
</evidence>
<dbReference type="InterPro" id="IPR050194">
    <property type="entry name" value="Glycosyltransferase_grp1"/>
</dbReference>
<name>A0A8J3QPM0_9ACTN</name>
<evidence type="ECO:0000313" key="4">
    <source>
        <dbReference type="EMBL" id="GIH13133.1"/>
    </source>
</evidence>
<sequence length="406" mass="43156">MKVVVAHNQYSSAAPSGENVIVDAEIAQLRAAGVEVVPFLRSSDEIGSLPLAQKALLPVAPIWAPAAQRALAELIRAERPDLLHLHNPYPLISPWIVRTAHAHGLPVLQTVHNYRQVCAPGLYFRDGHICHDCRGRAFALPAIQHSCYRGSKAQSAIMATSLAVHRRTWRSVDHYLALTGGIAEHLRDYGIPDDRITIKPNAIADPGPVAPIGSGLLFASRLSAEKGLALLLDAWSRHPVGSLGVLRVASDGPLRPVVEAAAAARSDVVYLGPQDQAGVRAAMRESAVVVAASTWDDVLPTVIIEALANGRPVLGTKLGGIPYLIGDAGWTVAPTVDELAAALPVAVAGAAGLTNAARARYEANFTPDVLVKRLLDVYSNLVNRGHREGDQSVNGYRSGPWATPQP</sequence>
<accession>A0A8J3QPM0</accession>
<dbReference type="PANTHER" id="PTHR45947:SF13">
    <property type="entry name" value="TRANSFERASE"/>
    <property type="match status" value="1"/>
</dbReference>
<comment type="caution">
    <text evidence="4">The sequence shown here is derived from an EMBL/GenBank/DDBJ whole genome shotgun (WGS) entry which is preliminary data.</text>
</comment>
<dbReference type="Pfam" id="PF13579">
    <property type="entry name" value="Glyco_trans_4_4"/>
    <property type="match status" value="1"/>
</dbReference>
<proteinExistence type="predicted"/>
<dbReference type="PANTHER" id="PTHR45947">
    <property type="entry name" value="SULFOQUINOVOSYL TRANSFERASE SQD2"/>
    <property type="match status" value="1"/>
</dbReference>
<gene>
    <name evidence="4" type="ORF">Raf01_13050</name>
</gene>
<organism evidence="4 5">
    <name type="scientific">Rugosimonospora africana</name>
    <dbReference type="NCBI Taxonomy" id="556532"/>
    <lineage>
        <taxon>Bacteria</taxon>
        <taxon>Bacillati</taxon>
        <taxon>Actinomycetota</taxon>
        <taxon>Actinomycetes</taxon>
        <taxon>Micromonosporales</taxon>
        <taxon>Micromonosporaceae</taxon>
        <taxon>Rugosimonospora</taxon>
    </lineage>
</organism>
<keyword evidence="5" id="KW-1185">Reference proteome</keyword>
<dbReference type="GO" id="GO:1901137">
    <property type="term" value="P:carbohydrate derivative biosynthetic process"/>
    <property type="evidence" value="ECO:0007669"/>
    <property type="project" value="UniProtKB-ARBA"/>
</dbReference>